<evidence type="ECO:0000313" key="4">
    <source>
        <dbReference type="EnsemblFungi" id="EJT81088"/>
    </source>
</evidence>
<sequence length="284" mass="31805">MRSVFRRRAISPCIIQPHLSRRSSLLASRILHPVPKPLAAQSIPTVARTITSSMAAQSEMPEVSASAPKQESSVDMPAAGASTAEEAEAKPAADNGADDAGAVAEPALPPLTPAEFREFNRLADEMTYYHDHFKQSWNVLYDAASSGRRPKNLTLKQFLDTGMGFVRSLTMHHNIEEIYLYPILAPKMAEFRHAQGGGGGKKLSQKQSELIQQHRDIHEGMDQLEEYINKCRSREADLEMSVLLQKLDSWGTVLWKHMDQEVETLGAANMRKYYTLGEMRRIRM</sequence>
<dbReference type="Proteomes" id="UP000006039">
    <property type="component" value="Unassembled WGS sequence"/>
</dbReference>
<dbReference type="EMBL" id="GL385395">
    <property type="protein sequence ID" value="EJT81088.1"/>
    <property type="molecule type" value="Genomic_DNA"/>
</dbReference>
<protein>
    <recommendedName>
        <fullName evidence="2">Hemerythrin-like domain-containing protein</fullName>
    </recommendedName>
</protein>
<proteinExistence type="predicted"/>
<dbReference type="InterPro" id="IPR053206">
    <property type="entry name" value="Dimeric_xanthone_biosynth"/>
</dbReference>
<dbReference type="GeneID" id="20341532"/>
<dbReference type="Pfam" id="PF01814">
    <property type="entry name" value="Hemerythrin"/>
    <property type="match status" value="1"/>
</dbReference>
<reference evidence="4" key="5">
    <citation type="submission" date="2018-04" db="UniProtKB">
        <authorList>
            <consortium name="EnsemblFungi"/>
        </authorList>
    </citation>
    <scope>IDENTIFICATION</scope>
    <source>
        <strain evidence="4">R3-111a-1</strain>
    </source>
</reference>
<evidence type="ECO:0000313" key="3">
    <source>
        <dbReference type="EMBL" id="EJT81088.1"/>
    </source>
</evidence>
<reference evidence="4" key="4">
    <citation type="journal article" date="2015" name="G3 (Bethesda)">
        <title>Genome sequences of three phytopathogenic species of the Magnaporthaceae family of fungi.</title>
        <authorList>
            <person name="Okagaki L.H."/>
            <person name="Nunes C.C."/>
            <person name="Sailsbery J."/>
            <person name="Clay B."/>
            <person name="Brown D."/>
            <person name="John T."/>
            <person name="Oh Y."/>
            <person name="Young N."/>
            <person name="Fitzgerald M."/>
            <person name="Haas B.J."/>
            <person name="Zeng Q."/>
            <person name="Young S."/>
            <person name="Adiconis X."/>
            <person name="Fan L."/>
            <person name="Levin J.Z."/>
            <person name="Mitchell T.K."/>
            <person name="Okubara P.A."/>
            <person name="Farman M.L."/>
            <person name="Kohn L.M."/>
            <person name="Birren B."/>
            <person name="Ma L.-J."/>
            <person name="Dean R.A."/>
        </authorList>
    </citation>
    <scope>NUCLEOTIDE SEQUENCE</scope>
    <source>
        <strain evidence="4">R3-111a-1</strain>
    </source>
</reference>
<feature type="domain" description="Hemerythrin-like" evidence="2">
    <location>
        <begin position="123"/>
        <end position="265"/>
    </location>
</feature>
<accession>J3NIJ5</accession>
<dbReference type="OrthoDB" id="10044044at2759"/>
<dbReference type="PANTHER" id="PTHR38048:SF1">
    <property type="entry name" value="HEMERYTHRIN-LIKE DOMAIN-CONTAINING PROTEIN"/>
    <property type="match status" value="1"/>
</dbReference>
<dbReference type="EnsemblFungi" id="EJT81088">
    <property type="protein sequence ID" value="EJT81088"/>
    <property type="gene ID" value="GGTG_01074"/>
</dbReference>
<reference evidence="5" key="1">
    <citation type="submission" date="2010-07" db="EMBL/GenBank/DDBJ databases">
        <title>The genome sequence of Gaeumannomyces graminis var. tritici strain R3-111a-1.</title>
        <authorList>
            <consortium name="The Broad Institute Genome Sequencing Platform"/>
            <person name="Ma L.-J."/>
            <person name="Dead R."/>
            <person name="Young S."/>
            <person name="Zeng Q."/>
            <person name="Koehrsen M."/>
            <person name="Alvarado L."/>
            <person name="Berlin A."/>
            <person name="Chapman S.B."/>
            <person name="Chen Z."/>
            <person name="Freedman E."/>
            <person name="Gellesch M."/>
            <person name="Goldberg J."/>
            <person name="Griggs A."/>
            <person name="Gujja S."/>
            <person name="Heilman E.R."/>
            <person name="Heiman D."/>
            <person name="Hepburn T."/>
            <person name="Howarth C."/>
            <person name="Jen D."/>
            <person name="Larson L."/>
            <person name="Mehta T."/>
            <person name="Neiman D."/>
            <person name="Pearson M."/>
            <person name="Roberts A."/>
            <person name="Saif S."/>
            <person name="Shea T."/>
            <person name="Shenoy N."/>
            <person name="Sisk P."/>
            <person name="Stolte C."/>
            <person name="Sykes S."/>
            <person name="Walk T."/>
            <person name="White J."/>
            <person name="Yandava C."/>
            <person name="Haas B."/>
            <person name="Nusbaum C."/>
            <person name="Birren B."/>
        </authorList>
    </citation>
    <scope>NUCLEOTIDE SEQUENCE [LARGE SCALE GENOMIC DNA]</scope>
    <source>
        <strain evidence="5">R3-111a-1</strain>
    </source>
</reference>
<feature type="region of interest" description="Disordered" evidence="1">
    <location>
        <begin position="54"/>
        <end position="109"/>
    </location>
</feature>
<evidence type="ECO:0000259" key="2">
    <source>
        <dbReference type="Pfam" id="PF01814"/>
    </source>
</evidence>
<dbReference type="RefSeq" id="XP_009217097.1">
    <property type="nucleotide sequence ID" value="XM_009218833.1"/>
</dbReference>
<organism evidence="3">
    <name type="scientific">Gaeumannomyces tritici (strain R3-111a-1)</name>
    <name type="common">Wheat and barley take-all root rot fungus</name>
    <name type="synonym">Gaeumannomyces graminis var. tritici</name>
    <dbReference type="NCBI Taxonomy" id="644352"/>
    <lineage>
        <taxon>Eukaryota</taxon>
        <taxon>Fungi</taxon>
        <taxon>Dikarya</taxon>
        <taxon>Ascomycota</taxon>
        <taxon>Pezizomycotina</taxon>
        <taxon>Sordariomycetes</taxon>
        <taxon>Sordariomycetidae</taxon>
        <taxon>Magnaporthales</taxon>
        <taxon>Magnaporthaceae</taxon>
        <taxon>Gaeumannomyces</taxon>
    </lineage>
</organism>
<dbReference type="PANTHER" id="PTHR38048">
    <property type="entry name" value="EXPRESSED PROTEIN"/>
    <property type="match status" value="1"/>
</dbReference>
<dbReference type="VEuPathDB" id="FungiDB:GGTG_01074"/>
<dbReference type="AlphaFoldDB" id="J3NIJ5"/>
<dbReference type="CDD" id="cd12108">
    <property type="entry name" value="Hr-like"/>
    <property type="match status" value="1"/>
</dbReference>
<dbReference type="STRING" id="644352.J3NIJ5"/>
<dbReference type="HOGENOM" id="CLU_074846_0_1_1"/>
<dbReference type="InterPro" id="IPR012312">
    <property type="entry name" value="Hemerythrin-like"/>
</dbReference>
<reference evidence="3" key="2">
    <citation type="submission" date="2010-07" db="EMBL/GenBank/DDBJ databases">
        <authorList>
            <consortium name="The Broad Institute Genome Sequencing Platform"/>
            <consortium name="Broad Institute Genome Sequencing Center for Infectious Disease"/>
            <person name="Ma L.-J."/>
            <person name="Dead R."/>
            <person name="Young S."/>
            <person name="Zeng Q."/>
            <person name="Koehrsen M."/>
            <person name="Alvarado L."/>
            <person name="Berlin A."/>
            <person name="Chapman S.B."/>
            <person name="Chen Z."/>
            <person name="Freedman E."/>
            <person name="Gellesch M."/>
            <person name="Goldberg J."/>
            <person name="Griggs A."/>
            <person name="Gujja S."/>
            <person name="Heilman E.R."/>
            <person name="Heiman D."/>
            <person name="Hepburn T."/>
            <person name="Howarth C."/>
            <person name="Jen D."/>
            <person name="Larson L."/>
            <person name="Mehta T."/>
            <person name="Neiman D."/>
            <person name="Pearson M."/>
            <person name="Roberts A."/>
            <person name="Saif S."/>
            <person name="Shea T."/>
            <person name="Shenoy N."/>
            <person name="Sisk P."/>
            <person name="Stolte C."/>
            <person name="Sykes S."/>
            <person name="Walk T."/>
            <person name="White J."/>
            <person name="Yandava C."/>
            <person name="Haas B."/>
            <person name="Nusbaum C."/>
            <person name="Birren B."/>
        </authorList>
    </citation>
    <scope>NUCLEOTIDE SEQUENCE</scope>
    <source>
        <strain evidence="3">R3-111a-1</strain>
    </source>
</reference>
<reference evidence="3" key="3">
    <citation type="submission" date="2010-09" db="EMBL/GenBank/DDBJ databases">
        <title>Annotation of Gaeumannomyces graminis var. tritici R3-111a-1.</title>
        <authorList>
            <consortium name="The Broad Institute Genome Sequencing Platform"/>
            <person name="Ma L.-J."/>
            <person name="Dead R."/>
            <person name="Young S.K."/>
            <person name="Zeng Q."/>
            <person name="Gargeya S."/>
            <person name="Fitzgerald M."/>
            <person name="Haas B."/>
            <person name="Abouelleil A."/>
            <person name="Alvarado L."/>
            <person name="Arachchi H.M."/>
            <person name="Berlin A."/>
            <person name="Brown A."/>
            <person name="Chapman S.B."/>
            <person name="Chen Z."/>
            <person name="Dunbar C."/>
            <person name="Freedman E."/>
            <person name="Gearin G."/>
            <person name="Gellesch M."/>
            <person name="Goldberg J."/>
            <person name="Griggs A."/>
            <person name="Gujja S."/>
            <person name="Heiman D."/>
            <person name="Howarth C."/>
            <person name="Larson L."/>
            <person name="Lui A."/>
            <person name="MacDonald P.J.P."/>
            <person name="Mehta T."/>
            <person name="Montmayeur A."/>
            <person name="Murphy C."/>
            <person name="Neiman D."/>
            <person name="Pearson M."/>
            <person name="Priest M."/>
            <person name="Roberts A."/>
            <person name="Saif S."/>
            <person name="Shea T."/>
            <person name="Shenoy N."/>
            <person name="Sisk P."/>
            <person name="Stolte C."/>
            <person name="Sykes S."/>
            <person name="Yandava C."/>
            <person name="Wortman J."/>
            <person name="Nusbaum C."/>
            <person name="Birren B."/>
        </authorList>
    </citation>
    <scope>NUCLEOTIDE SEQUENCE</scope>
    <source>
        <strain evidence="3">R3-111a-1</strain>
    </source>
</reference>
<dbReference type="eggNOG" id="ENOG502S4CP">
    <property type="taxonomic scope" value="Eukaryota"/>
</dbReference>
<gene>
    <name evidence="4" type="primary">20341532</name>
    <name evidence="3" type="ORF">GGTG_01074</name>
</gene>
<dbReference type="Gene3D" id="1.20.120.520">
    <property type="entry name" value="nmb1532 protein domain like"/>
    <property type="match status" value="1"/>
</dbReference>
<keyword evidence="5" id="KW-1185">Reference proteome</keyword>
<name>J3NIJ5_GAET3</name>
<evidence type="ECO:0000256" key="1">
    <source>
        <dbReference type="SAM" id="MobiDB-lite"/>
    </source>
</evidence>
<feature type="compositionally biased region" description="Low complexity" evidence="1">
    <location>
        <begin position="92"/>
        <end position="106"/>
    </location>
</feature>
<evidence type="ECO:0000313" key="5">
    <source>
        <dbReference type="Proteomes" id="UP000006039"/>
    </source>
</evidence>